<dbReference type="EMBL" id="JADCTT010000002">
    <property type="protein sequence ID" value="KAF9756718.1"/>
    <property type="molecule type" value="Genomic_DNA"/>
</dbReference>
<protein>
    <submittedName>
        <fullName evidence="1">Uncharacterized protein</fullName>
    </submittedName>
</protein>
<evidence type="ECO:0000313" key="2">
    <source>
        <dbReference type="Proteomes" id="UP000616885"/>
    </source>
</evidence>
<dbReference type="Proteomes" id="UP000616885">
    <property type="component" value="Unassembled WGS sequence"/>
</dbReference>
<sequence length="104" mass="11197">MSQMHILSTEIHTRRGRPCTVTLKGAALAPPVCLAGRRQGSVTSADPLAWPTPDEERSRMAGMNQFRETDQIVAAAMASSGSLIIVAKKFPSQTAQTAMRIPCM</sequence>
<accession>A0A8H7TTK6</accession>
<name>A0A8H7TTK6_BIOOC</name>
<evidence type="ECO:0000313" key="1">
    <source>
        <dbReference type="EMBL" id="KAF9756718.1"/>
    </source>
</evidence>
<proteinExistence type="predicted"/>
<comment type="caution">
    <text evidence="1">The sequence shown here is derived from an EMBL/GenBank/DDBJ whole genome shotgun (WGS) entry which is preliminary data.</text>
</comment>
<dbReference type="AlphaFoldDB" id="A0A8H7TTK6"/>
<reference evidence="1" key="1">
    <citation type="submission" date="2020-10" db="EMBL/GenBank/DDBJ databases">
        <title>High-Quality Genome Resource of Clonostachys rosea strain S41 by Oxford Nanopore Long-Read Sequencing.</title>
        <authorList>
            <person name="Wang H."/>
        </authorList>
    </citation>
    <scope>NUCLEOTIDE SEQUENCE</scope>
    <source>
        <strain evidence="1">S41</strain>
    </source>
</reference>
<gene>
    <name evidence="1" type="ORF">IM811_007662</name>
</gene>
<organism evidence="1 2">
    <name type="scientific">Bionectria ochroleuca</name>
    <name type="common">Gliocladium roseum</name>
    <dbReference type="NCBI Taxonomy" id="29856"/>
    <lineage>
        <taxon>Eukaryota</taxon>
        <taxon>Fungi</taxon>
        <taxon>Dikarya</taxon>
        <taxon>Ascomycota</taxon>
        <taxon>Pezizomycotina</taxon>
        <taxon>Sordariomycetes</taxon>
        <taxon>Hypocreomycetidae</taxon>
        <taxon>Hypocreales</taxon>
        <taxon>Bionectriaceae</taxon>
        <taxon>Clonostachys</taxon>
    </lineage>
</organism>